<proteinExistence type="predicted"/>
<dbReference type="GO" id="GO:0016706">
    <property type="term" value="F:2-oxoglutarate-dependent dioxygenase activity"/>
    <property type="evidence" value="ECO:0007669"/>
    <property type="project" value="TreeGrafter"/>
</dbReference>
<dbReference type="Pfam" id="PF08007">
    <property type="entry name" value="JmjC_2"/>
    <property type="match status" value="1"/>
</dbReference>
<dbReference type="InterPro" id="IPR046799">
    <property type="entry name" value="ROXA-like_wH"/>
</dbReference>
<feature type="domain" description="JmjC" evidence="6">
    <location>
        <begin position="100"/>
        <end position="226"/>
    </location>
</feature>
<keyword evidence="7" id="KW-0687">Ribonucleoprotein</keyword>
<evidence type="ECO:0000313" key="7">
    <source>
        <dbReference type="EMBL" id="QJR14388.1"/>
    </source>
</evidence>
<dbReference type="Gene3D" id="3.40.366.30">
    <property type="entry name" value="50S ribosomal protein L16 arginine hydroxylase, Chain A, Domain 2"/>
    <property type="match status" value="1"/>
</dbReference>
<dbReference type="EC" id="1.14.11.47" evidence="7"/>
<dbReference type="SMART" id="SM00558">
    <property type="entry name" value="JmjC"/>
    <property type="match status" value="1"/>
</dbReference>
<name>A0A6M4H624_9PROT</name>
<reference evidence="7 8" key="1">
    <citation type="submission" date="2020-04" db="EMBL/GenBank/DDBJ databases">
        <title>Usitatibacter rugosus gen. nov., sp. nov. and Usitatibacter palustris sp. nov., novel members of Usitatibacteraceae fam. nov. within the order Nitrosomonadales isolated from soil.</title>
        <authorList>
            <person name="Huber K.J."/>
            <person name="Neumann-Schaal M."/>
            <person name="Geppert A."/>
            <person name="Luckner M."/>
            <person name="Wanner G."/>
            <person name="Overmann J."/>
        </authorList>
    </citation>
    <scope>NUCLEOTIDE SEQUENCE [LARGE SCALE GENOMIC DNA]</scope>
    <source>
        <strain evidence="7 8">Swamp67</strain>
    </source>
</reference>
<evidence type="ECO:0000256" key="1">
    <source>
        <dbReference type="ARBA" id="ARBA00001954"/>
    </source>
</evidence>
<keyword evidence="8" id="KW-1185">Reference proteome</keyword>
<evidence type="ECO:0000256" key="3">
    <source>
        <dbReference type="ARBA" id="ARBA00022964"/>
    </source>
</evidence>
<dbReference type="PANTHER" id="PTHR13096">
    <property type="entry name" value="MINA53 MYC INDUCED NUCLEAR ANTIGEN"/>
    <property type="match status" value="1"/>
</dbReference>
<dbReference type="GO" id="GO:0005840">
    <property type="term" value="C:ribosome"/>
    <property type="evidence" value="ECO:0007669"/>
    <property type="project" value="UniProtKB-KW"/>
</dbReference>
<dbReference type="PROSITE" id="PS51184">
    <property type="entry name" value="JMJC"/>
    <property type="match status" value="1"/>
</dbReference>
<protein>
    <submittedName>
        <fullName evidence="7">50S ribosomal protein L16 3-hydroxylase</fullName>
        <ecNumber evidence="7">1.14.11.47</ecNumber>
    </submittedName>
</protein>
<evidence type="ECO:0000259" key="6">
    <source>
        <dbReference type="PROSITE" id="PS51184"/>
    </source>
</evidence>
<dbReference type="InterPro" id="IPR003347">
    <property type="entry name" value="JmjC_dom"/>
</dbReference>
<keyword evidence="4 7" id="KW-0560">Oxidoreductase</keyword>
<organism evidence="7 8">
    <name type="scientific">Usitatibacter palustris</name>
    <dbReference type="NCBI Taxonomy" id="2732487"/>
    <lineage>
        <taxon>Bacteria</taxon>
        <taxon>Pseudomonadati</taxon>
        <taxon>Pseudomonadota</taxon>
        <taxon>Betaproteobacteria</taxon>
        <taxon>Nitrosomonadales</taxon>
        <taxon>Usitatibacteraceae</taxon>
        <taxon>Usitatibacter</taxon>
    </lineage>
</organism>
<comment type="cofactor">
    <cofactor evidence="1">
        <name>Fe(2+)</name>
        <dbReference type="ChEBI" id="CHEBI:29033"/>
    </cofactor>
</comment>
<evidence type="ECO:0000256" key="5">
    <source>
        <dbReference type="ARBA" id="ARBA00023004"/>
    </source>
</evidence>
<keyword evidence="2" id="KW-0479">Metal-binding</keyword>
<sequence>MTRKAKHSFLGRLDASTFMRRHWQRKPLLIRGAFPAFTDPIDPRGVLELATSSDAHSRLVQHRGNQWTLEHGPFSMVQLKQLPRRNWTILVQDTNHFSERAAQLLERFDFIPHARVDDLMVSYATDGGGVGPHVDSYDVFLLQGHGRRRWRISTQADVAFRQGLPLKILARFKPEQEWVLESGDMLYLPPGVAHEGVAEGECLTWSIGFRAPSDRDLVAAFLDDLRDRLDPPGHYTDPGAGAARNPGEVPAALVQHARRVLTSIRWSEADVRAFAGRFLSEPKSQVVFDPPSRPVPRARFTAQAARRGIALDGGSRLLFSGSMAFMNGEAVRVPRGAGPALRAFANHRRIEGPTRANAAFWNLAYDWYVLGFLHLAADADNAKGRR</sequence>
<dbReference type="RefSeq" id="WP_212758233.1">
    <property type="nucleotide sequence ID" value="NZ_CP053073.1"/>
</dbReference>
<dbReference type="AlphaFoldDB" id="A0A6M4H624"/>
<keyword evidence="5" id="KW-0408">Iron</keyword>
<gene>
    <name evidence="7" type="primary">roxA</name>
    <name evidence="7" type="ORF">DSM104440_01184</name>
</gene>
<accession>A0A6M4H624</accession>
<dbReference type="InterPro" id="IPR039994">
    <property type="entry name" value="NO66-like"/>
</dbReference>
<dbReference type="GO" id="GO:0046872">
    <property type="term" value="F:metal ion binding"/>
    <property type="evidence" value="ECO:0007669"/>
    <property type="project" value="UniProtKB-KW"/>
</dbReference>
<keyword evidence="3" id="KW-0223">Dioxygenase</keyword>
<evidence type="ECO:0000256" key="4">
    <source>
        <dbReference type="ARBA" id="ARBA00023002"/>
    </source>
</evidence>
<evidence type="ECO:0000313" key="8">
    <source>
        <dbReference type="Proteomes" id="UP000503096"/>
    </source>
</evidence>
<dbReference type="InParanoid" id="A0A6M4H624"/>
<dbReference type="Pfam" id="PF20514">
    <property type="entry name" value="WHD_ROXA"/>
    <property type="match status" value="1"/>
</dbReference>
<dbReference type="EMBL" id="CP053073">
    <property type="protein sequence ID" value="QJR14388.1"/>
    <property type="molecule type" value="Genomic_DNA"/>
</dbReference>
<dbReference type="Proteomes" id="UP000503096">
    <property type="component" value="Chromosome"/>
</dbReference>
<dbReference type="FunCoup" id="A0A6M4H624">
    <property type="interactions" value="50"/>
</dbReference>
<dbReference type="Gene3D" id="2.60.120.650">
    <property type="entry name" value="Cupin"/>
    <property type="match status" value="1"/>
</dbReference>
<dbReference type="KEGG" id="upl:DSM104440_01184"/>
<dbReference type="PANTHER" id="PTHR13096:SF8">
    <property type="entry name" value="RIBOSOMAL OXYGENASE 1"/>
    <property type="match status" value="1"/>
</dbReference>
<dbReference type="SUPFAM" id="SSF51197">
    <property type="entry name" value="Clavaminate synthase-like"/>
    <property type="match status" value="1"/>
</dbReference>
<evidence type="ECO:0000256" key="2">
    <source>
        <dbReference type="ARBA" id="ARBA00022723"/>
    </source>
</evidence>
<keyword evidence="7" id="KW-0689">Ribosomal protein</keyword>